<keyword evidence="2" id="KW-1185">Reference proteome</keyword>
<dbReference type="Proteomes" id="UP000003094">
    <property type="component" value="Unassembled WGS sequence"/>
</dbReference>
<evidence type="ECO:0000313" key="2">
    <source>
        <dbReference type="Proteomes" id="UP000003094"/>
    </source>
</evidence>
<gene>
    <name evidence="1" type="ORF">PVOR_01495</name>
</gene>
<name>A0A2R9T2R6_9BACL</name>
<dbReference type="EMBL" id="ADHJ01000001">
    <property type="protein sequence ID" value="EFU43844.1"/>
    <property type="molecule type" value="Genomic_DNA"/>
</dbReference>
<reference evidence="1 2" key="1">
    <citation type="journal article" date="2010" name="BMC Genomics">
        <title>Genome sequence of the pattern forming Paenibacillus vortex bacterium reveals potential for thriving in complex environments.</title>
        <authorList>
            <person name="Sirota-Madi A."/>
            <person name="Olender T."/>
            <person name="Helman Y."/>
            <person name="Ingham C."/>
            <person name="Brainis I."/>
            <person name="Roth D."/>
            <person name="Hagi E."/>
            <person name="Brodsky L."/>
            <person name="Leshkowitz D."/>
            <person name="Galatenko V."/>
            <person name="Nikolaev V."/>
            <person name="Mugasimangalam R.C."/>
            <person name="Bransburg-Zabary S."/>
            <person name="Gutnick D.L."/>
            <person name="Lancet D."/>
            <person name="Ben-Jacob E."/>
        </authorList>
    </citation>
    <scope>NUCLEOTIDE SEQUENCE [LARGE SCALE GENOMIC DNA]</scope>
    <source>
        <strain evidence="1 2">V453</strain>
    </source>
</reference>
<dbReference type="KEGG" id="pvo:PVOR_01495"/>
<organism evidence="1 2">
    <name type="scientific">Paenibacillus vortex V453</name>
    <dbReference type="NCBI Taxonomy" id="715225"/>
    <lineage>
        <taxon>Bacteria</taxon>
        <taxon>Bacillati</taxon>
        <taxon>Bacillota</taxon>
        <taxon>Bacilli</taxon>
        <taxon>Bacillales</taxon>
        <taxon>Paenibacillaceae</taxon>
        <taxon>Paenibacillus</taxon>
    </lineage>
</organism>
<evidence type="ECO:0000313" key="1">
    <source>
        <dbReference type="EMBL" id="EFU43844.1"/>
    </source>
</evidence>
<comment type="caution">
    <text evidence="1">The sequence shown here is derived from an EMBL/GenBank/DDBJ whole genome shotgun (WGS) entry which is preliminary data.</text>
</comment>
<sequence length="195" mass="22516">MKTKITKEKKGILIGEALAILENELEGCHFEYEMEYHEVLYWGCTFKVRVNQKGILVQMDPVKDELGYEHSAGPTQITNKEIIKLVTPEKLSHLILDGLDGACQSLGMHISSFYKHLRREGYIVDGITVEYKQNKYCVSVLFDDEDGKYRLIAVEIFNGNLDNWEYKETHNLDVDLYIYLTDIANEMISLQKQSV</sequence>
<accession>A0A2R9T2R6</accession>
<proteinExistence type="predicted"/>
<protein>
    <submittedName>
        <fullName evidence="1">Uncharacterized protein</fullName>
    </submittedName>
</protein>
<dbReference type="AlphaFoldDB" id="A0A2R9T2R6"/>